<proteinExistence type="predicted"/>
<sequence>MLLLKSHLLSANKIYTWKSANN</sequence>
<accession>A0A2P2JU75</accession>
<dbReference type="AlphaFoldDB" id="A0A2P2JU75"/>
<name>A0A2P2JU75_RHIMU</name>
<evidence type="ECO:0000313" key="1">
    <source>
        <dbReference type="EMBL" id="MBW97025.1"/>
    </source>
</evidence>
<dbReference type="EMBL" id="GGEC01016542">
    <property type="protein sequence ID" value="MBW97025.1"/>
    <property type="molecule type" value="Transcribed_RNA"/>
</dbReference>
<protein>
    <submittedName>
        <fullName evidence="1">Uncharacterized protein</fullName>
    </submittedName>
</protein>
<organism evidence="1">
    <name type="scientific">Rhizophora mucronata</name>
    <name type="common">Asiatic mangrove</name>
    <dbReference type="NCBI Taxonomy" id="61149"/>
    <lineage>
        <taxon>Eukaryota</taxon>
        <taxon>Viridiplantae</taxon>
        <taxon>Streptophyta</taxon>
        <taxon>Embryophyta</taxon>
        <taxon>Tracheophyta</taxon>
        <taxon>Spermatophyta</taxon>
        <taxon>Magnoliopsida</taxon>
        <taxon>eudicotyledons</taxon>
        <taxon>Gunneridae</taxon>
        <taxon>Pentapetalae</taxon>
        <taxon>rosids</taxon>
        <taxon>fabids</taxon>
        <taxon>Malpighiales</taxon>
        <taxon>Rhizophoraceae</taxon>
        <taxon>Rhizophora</taxon>
    </lineage>
</organism>
<reference evidence="1" key="1">
    <citation type="submission" date="2018-02" db="EMBL/GenBank/DDBJ databases">
        <title>Rhizophora mucronata_Transcriptome.</title>
        <authorList>
            <person name="Meera S.P."/>
            <person name="Sreeshan A."/>
            <person name="Augustine A."/>
        </authorList>
    </citation>
    <scope>NUCLEOTIDE SEQUENCE</scope>
    <source>
        <tissue evidence="1">Leaf</tissue>
    </source>
</reference>